<dbReference type="GO" id="GO:0004803">
    <property type="term" value="F:transposase activity"/>
    <property type="evidence" value="ECO:0007669"/>
    <property type="project" value="InterPro"/>
</dbReference>
<accession>A0A098BFT4</accession>
<feature type="domain" description="Transposase IS116/IS110/IS902 C-terminal" evidence="3">
    <location>
        <begin position="103"/>
        <end position="138"/>
    </location>
</feature>
<evidence type="ECO:0000313" key="4">
    <source>
        <dbReference type="EMBL" id="CDZ87110.1"/>
    </source>
</evidence>
<gene>
    <name evidence="4" type="ORF">RHRU231_210036</name>
</gene>
<feature type="coiled-coil region" evidence="1">
    <location>
        <begin position="49"/>
        <end position="76"/>
    </location>
</feature>
<dbReference type="Proteomes" id="UP000042997">
    <property type="component" value="Unassembled WGS sequence"/>
</dbReference>
<evidence type="ECO:0000313" key="5">
    <source>
        <dbReference type="Proteomes" id="UP000042997"/>
    </source>
</evidence>
<dbReference type="Pfam" id="PF02371">
    <property type="entry name" value="Transposase_20"/>
    <property type="match status" value="1"/>
</dbReference>
<evidence type="ECO:0000256" key="2">
    <source>
        <dbReference type="SAM" id="MobiDB-lite"/>
    </source>
</evidence>
<evidence type="ECO:0000256" key="1">
    <source>
        <dbReference type="SAM" id="Coils"/>
    </source>
</evidence>
<dbReference type="InterPro" id="IPR047650">
    <property type="entry name" value="Transpos_IS110"/>
</dbReference>
<dbReference type="GO" id="GO:0006313">
    <property type="term" value="P:DNA transposition"/>
    <property type="evidence" value="ECO:0007669"/>
    <property type="project" value="InterPro"/>
</dbReference>
<dbReference type="GO" id="GO:0003677">
    <property type="term" value="F:DNA binding"/>
    <property type="evidence" value="ECO:0007669"/>
    <property type="project" value="InterPro"/>
</dbReference>
<protein>
    <submittedName>
        <fullName evidence="4">Transposase</fullName>
    </submittedName>
</protein>
<reference evidence="4 5" key="1">
    <citation type="journal article" date="2014" name="Genome Announc.">
        <title>Draft Genome Sequence of Propane- and Butane-Oxidizing Actinobacterium Rhodococcus ruber IEGM 231.</title>
        <authorList>
            <person name="Ivshina I.B."/>
            <person name="Kuyukina M.S."/>
            <person name="Krivoruchko A.V."/>
            <person name="Barbe V."/>
            <person name="Fischer C."/>
        </authorList>
    </citation>
    <scope>NUCLEOTIDE SEQUENCE [LARGE SCALE GENOMIC DNA]</scope>
</reference>
<dbReference type="PANTHER" id="PTHR33055:SF15">
    <property type="entry name" value="TRANSPOSASE-RELATED"/>
    <property type="match status" value="1"/>
</dbReference>
<proteinExistence type="predicted"/>
<feature type="region of interest" description="Disordered" evidence="2">
    <location>
        <begin position="141"/>
        <end position="214"/>
    </location>
</feature>
<dbReference type="PANTHER" id="PTHR33055">
    <property type="entry name" value="TRANSPOSASE FOR INSERTION SEQUENCE ELEMENT IS1111A"/>
    <property type="match status" value="1"/>
</dbReference>
<organism evidence="4 5">
    <name type="scientific">Rhodococcus ruber</name>
    <dbReference type="NCBI Taxonomy" id="1830"/>
    <lineage>
        <taxon>Bacteria</taxon>
        <taxon>Bacillati</taxon>
        <taxon>Actinomycetota</taxon>
        <taxon>Actinomycetes</taxon>
        <taxon>Mycobacteriales</taxon>
        <taxon>Nocardiaceae</taxon>
        <taxon>Rhodococcus</taxon>
    </lineage>
</organism>
<dbReference type="AlphaFoldDB" id="A0A098BFT4"/>
<sequence length="214" mass="22197">MRDMLEALIAGERDPRRLAGLARGAMKAKHSALVEALTGRFDDHHAELARMLLDQIDTLNAQIARLTTRIDDLLAATIEEPDDSVPSDDQGAARGGSGLTVIERLDEIPGVGRGAAQIILAEIGPDMTVFPTAAHLVSGRNCARAPSNPGRSSGAGEPARATPISRECSVRPPPQPPRRTPSSANATGASSNVAASSKPSSPSPAPSSSWSGIC</sequence>
<name>A0A098BFT4_9NOCA</name>
<feature type="compositionally biased region" description="Low complexity" evidence="2">
    <location>
        <begin position="189"/>
        <end position="214"/>
    </location>
</feature>
<evidence type="ECO:0000259" key="3">
    <source>
        <dbReference type="Pfam" id="PF02371"/>
    </source>
</evidence>
<keyword evidence="1" id="KW-0175">Coiled coil</keyword>
<dbReference type="EMBL" id="CCSD01000030">
    <property type="protein sequence ID" value="CDZ87110.1"/>
    <property type="molecule type" value="Genomic_DNA"/>
</dbReference>
<dbReference type="InterPro" id="IPR003346">
    <property type="entry name" value="Transposase_20"/>
</dbReference>